<dbReference type="SMART" id="SM00739">
    <property type="entry name" value="KOW"/>
    <property type="match status" value="1"/>
</dbReference>
<dbReference type="PROSITE" id="PS01108">
    <property type="entry name" value="RIBOSOMAL_L24"/>
    <property type="match status" value="1"/>
</dbReference>
<keyword evidence="2 5" id="KW-0689">Ribosomal protein</keyword>
<accession>A0A6J4SDQ8</accession>
<evidence type="ECO:0000256" key="6">
    <source>
        <dbReference type="RuleBase" id="RU003477"/>
    </source>
</evidence>
<dbReference type="InterPro" id="IPR041988">
    <property type="entry name" value="Ribosomal_uL24_KOW"/>
</dbReference>
<keyword evidence="3 5" id="KW-0687">Ribonucleoprotein</keyword>
<dbReference type="NCBIfam" id="TIGR01079">
    <property type="entry name" value="rplX_bact"/>
    <property type="match status" value="1"/>
</dbReference>
<dbReference type="PANTHER" id="PTHR12903">
    <property type="entry name" value="MITOCHONDRIAL RIBOSOMAL PROTEIN L24"/>
    <property type="match status" value="1"/>
</dbReference>
<evidence type="ECO:0000256" key="2">
    <source>
        <dbReference type="ARBA" id="ARBA00022980"/>
    </source>
</evidence>
<keyword evidence="5" id="KW-0699">rRNA-binding</keyword>
<dbReference type="InterPro" id="IPR003256">
    <property type="entry name" value="Ribosomal_uL24"/>
</dbReference>
<dbReference type="GO" id="GO:1990904">
    <property type="term" value="C:ribonucleoprotein complex"/>
    <property type="evidence" value="ECO:0007669"/>
    <property type="project" value="UniProtKB-KW"/>
</dbReference>
<evidence type="ECO:0000313" key="8">
    <source>
        <dbReference type="EMBL" id="CAA9491439.1"/>
    </source>
</evidence>
<protein>
    <recommendedName>
        <fullName evidence="4 5">Large ribosomal subunit protein uL24</fullName>
    </recommendedName>
</protein>
<dbReference type="GO" id="GO:0005840">
    <property type="term" value="C:ribosome"/>
    <property type="evidence" value="ECO:0007669"/>
    <property type="project" value="UniProtKB-KW"/>
</dbReference>
<proteinExistence type="inferred from homology"/>
<dbReference type="HAMAP" id="MF_01326_B">
    <property type="entry name" value="Ribosomal_uL24_B"/>
    <property type="match status" value="1"/>
</dbReference>
<dbReference type="InterPro" id="IPR057264">
    <property type="entry name" value="Ribosomal_uL24_C"/>
</dbReference>
<dbReference type="EMBL" id="CADCVS010000199">
    <property type="protein sequence ID" value="CAA9491439.1"/>
    <property type="molecule type" value="Genomic_DNA"/>
</dbReference>
<dbReference type="GO" id="GO:0019843">
    <property type="term" value="F:rRNA binding"/>
    <property type="evidence" value="ECO:0007669"/>
    <property type="project" value="UniProtKB-UniRule"/>
</dbReference>
<organism evidence="8">
    <name type="scientific">uncultured Solirubrobacteraceae bacterium</name>
    <dbReference type="NCBI Taxonomy" id="1162706"/>
    <lineage>
        <taxon>Bacteria</taxon>
        <taxon>Bacillati</taxon>
        <taxon>Actinomycetota</taxon>
        <taxon>Thermoleophilia</taxon>
        <taxon>Solirubrobacterales</taxon>
        <taxon>Solirubrobacteraceae</taxon>
        <taxon>environmental samples</taxon>
    </lineage>
</organism>
<dbReference type="InterPro" id="IPR014722">
    <property type="entry name" value="Rib_uL2_dom2"/>
</dbReference>
<comment type="similarity">
    <text evidence="1 5 6">Belongs to the universal ribosomal protein uL24 family.</text>
</comment>
<comment type="function">
    <text evidence="5">One of two assembly initiator proteins, it binds directly to the 5'-end of the 23S rRNA, where it nucleates assembly of the 50S subunit.</text>
</comment>
<dbReference type="InterPro" id="IPR005825">
    <property type="entry name" value="Ribosomal_uL24_CS"/>
</dbReference>
<dbReference type="CDD" id="cd06089">
    <property type="entry name" value="KOW_RPL26"/>
    <property type="match status" value="1"/>
</dbReference>
<feature type="domain" description="KOW" evidence="7">
    <location>
        <begin position="4"/>
        <end position="31"/>
    </location>
</feature>
<reference evidence="8" key="1">
    <citation type="submission" date="2020-02" db="EMBL/GenBank/DDBJ databases">
        <authorList>
            <person name="Meier V. D."/>
        </authorList>
    </citation>
    <scope>NUCLEOTIDE SEQUENCE</scope>
    <source>
        <strain evidence="8">AVDCRST_MAG30</strain>
    </source>
</reference>
<evidence type="ECO:0000259" key="7">
    <source>
        <dbReference type="SMART" id="SM00739"/>
    </source>
</evidence>
<gene>
    <name evidence="5" type="primary">rplX</name>
    <name evidence="8" type="ORF">AVDCRST_MAG30-1390</name>
</gene>
<dbReference type="GO" id="GO:0006412">
    <property type="term" value="P:translation"/>
    <property type="evidence" value="ECO:0007669"/>
    <property type="project" value="UniProtKB-UniRule"/>
</dbReference>
<dbReference type="InterPro" id="IPR008991">
    <property type="entry name" value="Translation_prot_SH3-like_sf"/>
</dbReference>
<sequence length="107" mass="11863">MPMKLRTDDTVIVISGKDKGKTGRVLRVDLKKDKVYVEGLNIVKRHQRATPGRPNAAVGVIEKEGPIHVSNVALLDPKDNKPTRLGVKRTEQGTRLRVTKRSGTEID</sequence>
<dbReference type="Gene3D" id="2.30.30.30">
    <property type="match status" value="1"/>
</dbReference>
<evidence type="ECO:0000256" key="5">
    <source>
        <dbReference type="HAMAP-Rule" id="MF_01326"/>
    </source>
</evidence>
<comment type="function">
    <text evidence="5">One of the proteins that surrounds the polypeptide exit tunnel on the outside of the subunit.</text>
</comment>
<evidence type="ECO:0000256" key="4">
    <source>
        <dbReference type="ARBA" id="ARBA00035206"/>
    </source>
</evidence>
<dbReference type="InterPro" id="IPR005824">
    <property type="entry name" value="KOW"/>
</dbReference>
<dbReference type="AlphaFoldDB" id="A0A6J4SDQ8"/>
<keyword evidence="5" id="KW-0694">RNA-binding</keyword>
<comment type="subunit">
    <text evidence="5">Part of the 50S ribosomal subunit.</text>
</comment>
<dbReference type="Pfam" id="PF00467">
    <property type="entry name" value="KOW"/>
    <property type="match status" value="1"/>
</dbReference>
<dbReference type="SUPFAM" id="SSF50104">
    <property type="entry name" value="Translation proteins SH3-like domain"/>
    <property type="match status" value="1"/>
</dbReference>
<evidence type="ECO:0000256" key="3">
    <source>
        <dbReference type="ARBA" id="ARBA00023274"/>
    </source>
</evidence>
<evidence type="ECO:0000256" key="1">
    <source>
        <dbReference type="ARBA" id="ARBA00010618"/>
    </source>
</evidence>
<name>A0A6J4SDQ8_9ACTN</name>
<dbReference type="Pfam" id="PF17136">
    <property type="entry name" value="ribosomal_L24"/>
    <property type="match status" value="1"/>
</dbReference>
<dbReference type="GO" id="GO:0003735">
    <property type="term" value="F:structural constituent of ribosome"/>
    <property type="evidence" value="ECO:0007669"/>
    <property type="project" value="InterPro"/>
</dbReference>